<dbReference type="InterPro" id="IPR015946">
    <property type="entry name" value="KH_dom-like_a/b"/>
</dbReference>
<evidence type="ECO:0000313" key="16">
    <source>
        <dbReference type="EMBL" id="HDD35779.1"/>
    </source>
</evidence>
<evidence type="ECO:0000256" key="13">
    <source>
        <dbReference type="PROSITE-ProRule" id="PRU00117"/>
    </source>
</evidence>
<keyword evidence="12" id="KW-0804">Transcription</keyword>
<dbReference type="PANTHER" id="PTHR11203:SF51">
    <property type="entry name" value="CLEAVAGE AND POLYADENYLATION SPECIFICITY FACTOR"/>
    <property type="match status" value="1"/>
</dbReference>
<evidence type="ECO:0000256" key="3">
    <source>
        <dbReference type="ARBA" id="ARBA00022722"/>
    </source>
</evidence>
<dbReference type="Pfam" id="PF07521">
    <property type="entry name" value="RMMBL"/>
    <property type="match status" value="1"/>
</dbReference>
<dbReference type="InterPro" id="IPR022712">
    <property type="entry name" value="Beta_Casp"/>
</dbReference>
<keyword evidence="2" id="KW-0806">Transcription termination</keyword>
<keyword evidence="4" id="KW-0479">Metal-binding</keyword>
<dbReference type="GO" id="GO:0006353">
    <property type="term" value="P:DNA-templated transcription termination"/>
    <property type="evidence" value="ECO:0007669"/>
    <property type="project" value="UniProtKB-KW"/>
</dbReference>
<evidence type="ECO:0000256" key="2">
    <source>
        <dbReference type="ARBA" id="ARBA00022472"/>
    </source>
</evidence>
<dbReference type="GO" id="GO:0003677">
    <property type="term" value="F:DNA binding"/>
    <property type="evidence" value="ECO:0007669"/>
    <property type="project" value="UniProtKB-KW"/>
</dbReference>
<feature type="domain" description="Metallo-beta-lactamase" evidence="14">
    <location>
        <begin position="192"/>
        <end position="389"/>
    </location>
</feature>
<dbReference type="SMART" id="SM01027">
    <property type="entry name" value="Beta-Casp"/>
    <property type="match status" value="1"/>
</dbReference>
<evidence type="ECO:0000256" key="8">
    <source>
        <dbReference type="ARBA" id="ARBA00022839"/>
    </source>
</evidence>
<evidence type="ECO:0000256" key="11">
    <source>
        <dbReference type="ARBA" id="ARBA00023125"/>
    </source>
</evidence>
<dbReference type="InterPro" id="IPR001279">
    <property type="entry name" value="Metallo-B-lactamas"/>
</dbReference>
<keyword evidence="3" id="KW-0540">Nuclease</keyword>
<protein>
    <submittedName>
        <fullName evidence="16">Beta-CASP ribonuclease aCPSF1</fullName>
    </submittedName>
</protein>
<dbReference type="InterPro" id="IPR033769">
    <property type="entry name" value="TffA_KH"/>
</dbReference>
<comment type="caution">
    <text evidence="16">The sequence shown here is derived from an EMBL/GenBank/DDBJ whole genome shotgun (WGS) entry which is preliminary data.</text>
</comment>
<evidence type="ECO:0000259" key="14">
    <source>
        <dbReference type="SMART" id="SM00849"/>
    </source>
</evidence>
<dbReference type="GO" id="GO:0003723">
    <property type="term" value="F:RNA binding"/>
    <property type="evidence" value="ECO:0007669"/>
    <property type="project" value="UniProtKB-UniRule"/>
</dbReference>
<dbReference type="SMART" id="SM00849">
    <property type="entry name" value="Lactamase_B"/>
    <property type="match status" value="1"/>
</dbReference>
<keyword evidence="8" id="KW-0269">Exonuclease</keyword>
<evidence type="ECO:0000256" key="10">
    <source>
        <dbReference type="ARBA" id="ARBA00023015"/>
    </source>
</evidence>
<dbReference type="Pfam" id="PF10996">
    <property type="entry name" value="Beta-Casp"/>
    <property type="match status" value="1"/>
</dbReference>
<dbReference type="InterPro" id="IPR011108">
    <property type="entry name" value="RMMBL"/>
</dbReference>
<dbReference type="CDD" id="cd16295">
    <property type="entry name" value="TTHA0252-CPSF-like_MBL-fold"/>
    <property type="match status" value="1"/>
</dbReference>
<keyword evidence="7" id="KW-0862">Zinc</keyword>
<dbReference type="NCBIfam" id="TIGR03675">
    <property type="entry name" value="arCOG00543"/>
    <property type="match status" value="1"/>
</dbReference>
<dbReference type="InterPro" id="IPR036866">
    <property type="entry name" value="RibonucZ/Hydroxyglut_hydro"/>
</dbReference>
<dbReference type="GO" id="GO:0046872">
    <property type="term" value="F:metal ion binding"/>
    <property type="evidence" value="ECO:0007669"/>
    <property type="project" value="UniProtKB-KW"/>
</dbReference>
<keyword evidence="5" id="KW-0255">Endonuclease</keyword>
<accession>A0A7V0IAM4</accession>
<dbReference type="InterPro" id="IPR019975">
    <property type="entry name" value="aCPSF1"/>
</dbReference>
<dbReference type="SUPFAM" id="SSF56281">
    <property type="entry name" value="Metallo-hydrolase/oxidoreductase"/>
    <property type="match status" value="1"/>
</dbReference>
<proteinExistence type="inferred from homology"/>
<dbReference type="EMBL" id="DQWQ01000141">
    <property type="protein sequence ID" value="HDD35779.1"/>
    <property type="molecule type" value="Genomic_DNA"/>
</dbReference>
<dbReference type="Pfam" id="PF00753">
    <property type="entry name" value="Lactamase_B"/>
    <property type="match status" value="1"/>
</dbReference>
<dbReference type="InterPro" id="IPR050698">
    <property type="entry name" value="MBL"/>
</dbReference>
<evidence type="ECO:0000256" key="6">
    <source>
        <dbReference type="ARBA" id="ARBA00022801"/>
    </source>
</evidence>
<dbReference type="Gene3D" id="3.40.50.10890">
    <property type="match status" value="1"/>
</dbReference>
<dbReference type="GO" id="GO:0004527">
    <property type="term" value="F:exonuclease activity"/>
    <property type="evidence" value="ECO:0007669"/>
    <property type="project" value="UniProtKB-KW"/>
</dbReference>
<dbReference type="Gene3D" id="3.60.15.10">
    <property type="entry name" value="Ribonuclease Z/Hydroxyacylglutathione hydrolase-like"/>
    <property type="match status" value="1"/>
</dbReference>
<evidence type="ECO:0000256" key="9">
    <source>
        <dbReference type="ARBA" id="ARBA00022884"/>
    </source>
</evidence>
<keyword evidence="11" id="KW-0238">DNA-binding</keyword>
<name>A0A7V0IAM4_DESA2</name>
<dbReference type="HAMAP" id="MF_00870">
    <property type="entry name" value="FttA"/>
    <property type="match status" value="1"/>
</dbReference>
<feature type="domain" description="Beta-Casp" evidence="15">
    <location>
        <begin position="420"/>
        <end position="540"/>
    </location>
</feature>
<dbReference type="PANTHER" id="PTHR11203">
    <property type="entry name" value="CLEAVAGE AND POLYADENYLATION SPECIFICITY FACTOR FAMILY MEMBER"/>
    <property type="match status" value="1"/>
</dbReference>
<dbReference type="GO" id="GO:0004521">
    <property type="term" value="F:RNA endonuclease activity"/>
    <property type="evidence" value="ECO:0007669"/>
    <property type="project" value="TreeGrafter"/>
</dbReference>
<gene>
    <name evidence="16" type="ORF">ENF30_03145</name>
</gene>
<dbReference type="AlphaFoldDB" id="A0A7V0IAM4"/>
<organism evidence="16">
    <name type="scientific">Desulfofervidus auxilii</name>
    <dbReference type="NCBI Taxonomy" id="1621989"/>
    <lineage>
        <taxon>Bacteria</taxon>
        <taxon>Pseudomonadati</taxon>
        <taxon>Thermodesulfobacteriota</taxon>
        <taxon>Candidatus Desulfofervidia</taxon>
        <taxon>Candidatus Desulfofervidales</taxon>
        <taxon>Candidatus Desulfofervidaceae</taxon>
        <taxon>Candidatus Desulfofervidus</taxon>
    </lineage>
</organism>
<dbReference type="Gene3D" id="3.30.300.20">
    <property type="match status" value="1"/>
</dbReference>
<evidence type="ECO:0000256" key="12">
    <source>
        <dbReference type="ARBA" id="ARBA00023163"/>
    </source>
</evidence>
<dbReference type="Pfam" id="PF17214">
    <property type="entry name" value="KH_TffA"/>
    <property type="match status" value="1"/>
</dbReference>
<keyword evidence="10" id="KW-0805">Transcription regulation</keyword>
<dbReference type="PROSITE" id="PS50084">
    <property type="entry name" value="KH_TYPE_1"/>
    <property type="match status" value="1"/>
</dbReference>
<dbReference type="CDD" id="cd22532">
    <property type="entry name" value="KH-II_CPSF_arch_rpt1"/>
    <property type="match status" value="1"/>
</dbReference>
<dbReference type="Gene3D" id="3.30.300.230">
    <property type="match status" value="1"/>
</dbReference>
<evidence type="ECO:0000256" key="1">
    <source>
        <dbReference type="ARBA" id="ARBA00001947"/>
    </source>
</evidence>
<evidence type="ECO:0000256" key="5">
    <source>
        <dbReference type="ARBA" id="ARBA00022759"/>
    </source>
</evidence>
<sequence>MASSILKELEKKLPQDAQITEVKFEGSEIILYTKNKEFFRKSEDYIKGIVKEIKKRIEIRPDLSIVMDQEKTKEFIKKTVPGEACIEAIYFEPEMGKVVIEAKKPGLVIGKNGSTFRKLRDETLWLPKIERAPAIDSKIVRAVRNLLHSEIDYRKKFLNKLGQKINERELTEEERRSEWIRLSFLGGCKQVGRSAVLVQTSYSNVLLDFGVDVGASGKNAYPHIDAPEFDIEKLDAVCLTHAHLDHAGFIPYLYEQGYKGPLYTTAPTRDLMVLLCLDYIDVCQKNGKEVHYTKKSIEKAVKHSVVLNYGEVSDITCDMRLTLQPAGHLLGSSMVHIHIGEGQHNILYTGDFKFGPSKLFDPAFKDFQRVETMIMESTYGGSRDVFPKRRDVEAQFFDVVKRTIKRGGKVLIPTFGTGRGQEIMAILADNKEIDCDVYLEGMIWDATAIHTAYPEYLSRHLQKKIFHYGENPFLNEMFHRVVPKDRDSIIDSSKPAIILATSGMLIGGPSVEYLKALASDKKNTLIFVGYQGEGTLGSRIQKGWRELPMRTENGKTKTLEIKMEVETITGLSGHSGRKQLISYIYNLASRPERIIFNHGDPKKINELSRDVHKIFRLETMAPKNLEAVRLK</sequence>
<evidence type="ECO:0000256" key="7">
    <source>
        <dbReference type="ARBA" id="ARBA00022833"/>
    </source>
</evidence>
<keyword evidence="9 13" id="KW-0694">RNA-binding</keyword>
<dbReference type="Proteomes" id="UP000885706">
    <property type="component" value="Unassembled WGS sequence"/>
</dbReference>
<keyword evidence="6" id="KW-0378">Hydrolase</keyword>
<evidence type="ECO:0000259" key="15">
    <source>
        <dbReference type="SMART" id="SM01027"/>
    </source>
</evidence>
<reference evidence="16" key="1">
    <citation type="journal article" date="2020" name="mSystems">
        <title>Genome- and Community-Level Interaction Insights into Carbon Utilization and Element Cycling Functions of Hydrothermarchaeota in Hydrothermal Sediment.</title>
        <authorList>
            <person name="Zhou Z."/>
            <person name="Liu Y."/>
            <person name="Xu W."/>
            <person name="Pan J."/>
            <person name="Luo Z.H."/>
            <person name="Li M."/>
        </authorList>
    </citation>
    <scope>NUCLEOTIDE SEQUENCE [LARGE SCALE GENOMIC DNA]</scope>
    <source>
        <strain evidence="16">HyVt-113</strain>
    </source>
</reference>
<evidence type="ECO:0000256" key="4">
    <source>
        <dbReference type="ARBA" id="ARBA00022723"/>
    </source>
</evidence>
<comment type="cofactor">
    <cofactor evidence="1">
        <name>Zn(2+)</name>
        <dbReference type="ChEBI" id="CHEBI:29105"/>
    </cofactor>
</comment>